<proteinExistence type="predicted"/>
<organism evidence="1 2">
    <name type="scientific">Campylobacter gastrosuis</name>
    <dbReference type="NCBI Taxonomy" id="2974576"/>
    <lineage>
        <taxon>Bacteria</taxon>
        <taxon>Pseudomonadati</taxon>
        <taxon>Campylobacterota</taxon>
        <taxon>Epsilonproteobacteria</taxon>
        <taxon>Campylobacterales</taxon>
        <taxon>Campylobacteraceae</taxon>
        <taxon>Campylobacter</taxon>
    </lineage>
</organism>
<evidence type="ECO:0000313" key="2">
    <source>
        <dbReference type="Proteomes" id="UP001173801"/>
    </source>
</evidence>
<dbReference type="Proteomes" id="UP001173801">
    <property type="component" value="Unassembled WGS sequence"/>
</dbReference>
<dbReference type="EMBL" id="JANURM010000013">
    <property type="protein sequence ID" value="MDL0089462.1"/>
    <property type="molecule type" value="Genomic_DNA"/>
</dbReference>
<reference evidence="1" key="2">
    <citation type="journal article" date="2023" name="Microorganisms">
        <title>Isolation and Genomic Characteristics of Cat-Borne Campylobacter felis sp. nov. and Sheep-Borne Campylobacter ovis sp. nov.</title>
        <authorList>
            <person name="Wang H."/>
            <person name="Li Y."/>
            <person name="Gu Y."/>
            <person name="Zhou G."/>
            <person name="Chen X."/>
            <person name="Zhang X."/>
            <person name="Shao Z."/>
            <person name="Zhang J."/>
            <person name="Zhang M."/>
        </authorList>
    </citation>
    <scope>NUCLEOTIDE SEQUENCE</scope>
    <source>
        <strain evidence="1">PS10</strain>
    </source>
</reference>
<reference evidence="1" key="1">
    <citation type="submission" date="2022-08" db="EMBL/GenBank/DDBJ databases">
        <authorList>
            <person name="Wang H."/>
        </authorList>
    </citation>
    <scope>NUCLEOTIDE SEQUENCE</scope>
    <source>
        <strain evidence="1">PS10</strain>
    </source>
</reference>
<accession>A0ABT7HRV2</accession>
<evidence type="ECO:0000313" key="1">
    <source>
        <dbReference type="EMBL" id="MDL0089462.1"/>
    </source>
</evidence>
<keyword evidence="2" id="KW-1185">Reference proteome</keyword>
<comment type="caution">
    <text evidence="1">The sequence shown here is derived from an EMBL/GenBank/DDBJ whole genome shotgun (WGS) entry which is preliminary data.</text>
</comment>
<gene>
    <name evidence="1" type="ORF">NYG85_08845</name>
</gene>
<name>A0ABT7HRV2_9BACT</name>
<protein>
    <submittedName>
        <fullName evidence="1">Uncharacterized protein</fullName>
    </submittedName>
</protein>
<sequence>MDKYLKFQQISKLLLLLLGVWYYKFHFSLRKSGCHPPFLNS</sequence>
<dbReference type="RefSeq" id="WP_284938134.1">
    <property type="nucleotide sequence ID" value="NZ_JANURM010000013.1"/>
</dbReference>